<dbReference type="EMBL" id="AMZH03012348">
    <property type="protein sequence ID" value="RRT51208.1"/>
    <property type="molecule type" value="Genomic_DNA"/>
</dbReference>
<gene>
    <name evidence="2" type="ORF">B296_00051247</name>
</gene>
<comment type="caution">
    <text evidence="2">The sequence shown here is derived from an EMBL/GenBank/DDBJ whole genome shotgun (WGS) entry which is preliminary data.</text>
</comment>
<dbReference type="AlphaFoldDB" id="A0A426YHK0"/>
<protein>
    <submittedName>
        <fullName evidence="2">Uncharacterized protein</fullName>
    </submittedName>
</protein>
<organism evidence="2 3">
    <name type="scientific">Ensete ventricosum</name>
    <name type="common">Abyssinian banana</name>
    <name type="synonym">Musa ensete</name>
    <dbReference type="NCBI Taxonomy" id="4639"/>
    <lineage>
        <taxon>Eukaryota</taxon>
        <taxon>Viridiplantae</taxon>
        <taxon>Streptophyta</taxon>
        <taxon>Embryophyta</taxon>
        <taxon>Tracheophyta</taxon>
        <taxon>Spermatophyta</taxon>
        <taxon>Magnoliopsida</taxon>
        <taxon>Liliopsida</taxon>
        <taxon>Zingiberales</taxon>
        <taxon>Musaceae</taxon>
        <taxon>Ensete</taxon>
    </lineage>
</organism>
<evidence type="ECO:0000313" key="3">
    <source>
        <dbReference type="Proteomes" id="UP000287651"/>
    </source>
</evidence>
<reference evidence="2 3" key="1">
    <citation type="journal article" date="2014" name="Agronomy (Basel)">
        <title>A Draft Genome Sequence for Ensete ventricosum, the Drought-Tolerant Tree Against Hunger.</title>
        <authorList>
            <person name="Harrison J."/>
            <person name="Moore K.A."/>
            <person name="Paszkiewicz K."/>
            <person name="Jones T."/>
            <person name="Grant M."/>
            <person name="Ambacheew D."/>
            <person name="Muzemil S."/>
            <person name="Studholme D.J."/>
        </authorList>
    </citation>
    <scope>NUCLEOTIDE SEQUENCE [LARGE SCALE GENOMIC DNA]</scope>
</reference>
<evidence type="ECO:0000256" key="1">
    <source>
        <dbReference type="SAM" id="MobiDB-lite"/>
    </source>
</evidence>
<evidence type="ECO:0000313" key="2">
    <source>
        <dbReference type="EMBL" id="RRT51208.1"/>
    </source>
</evidence>
<proteinExistence type="predicted"/>
<dbReference type="Proteomes" id="UP000287651">
    <property type="component" value="Unassembled WGS sequence"/>
</dbReference>
<accession>A0A426YHK0</accession>
<sequence length="108" mass="12248">MHRKRTHLNCRGDGAGEPVDERKEVEIAEGRRRGRRVRSIGLQSGRRGSARRERRASSLVPPPWRRRLFPSNTLQTPMHLRVGELRSKCSVGARPCSNTIPSVSLRIS</sequence>
<feature type="region of interest" description="Disordered" evidence="1">
    <location>
        <begin position="36"/>
        <end position="70"/>
    </location>
</feature>
<name>A0A426YHK0_ENSVE</name>